<dbReference type="AlphaFoldDB" id="A0A0E9TK26"/>
<accession>A0A0E9TK26</accession>
<organism evidence="1">
    <name type="scientific">Anguilla anguilla</name>
    <name type="common">European freshwater eel</name>
    <name type="synonym">Muraena anguilla</name>
    <dbReference type="NCBI Taxonomy" id="7936"/>
    <lineage>
        <taxon>Eukaryota</taxon>
        <taxon>Metazoa</taxon>
        <taxon>Chordata</taxon>
        <taxon>Craniata</taxon>
        <taxon>Vertebrata</taxon>
        <taxon>Euteleostomi</taxon>
        <taxon>Actinopterygii</taxon>
        <taxon>Neopterygii</taxon>
        <taxon>Teleostei</taxon>
        <taxon>Anguilliformes</taxon>
        <taxon>Anguillidae</taxon>
        <taxon>Anguilla</taxon>
    </lineage>
</organism>
<evidence type="ECO:0000313" key="1">
    <source>
        <dbReference type="EMBL" id="JAH53802.1"/>
    </source>
</evidence>
<reference evidence="1" key="2">
    <citation type="journal article" date="2015" name="Fish Shellfish Immunol.">
        <title>Early steps in the European eel (Anguilla anguilla)-Vibrio vulnificus interaction in the gills: Role of the RtxA13 toxin.</title>
        <authorList>
            <person name="Callol A."/>
            <person name="Pajuelo D."/>
            <person name="Ebbesson L."/>
            <person name="Teles M."/>
            <person name="MacKenzie S."/>
            <person name="Amaro C."/>
        </authorList>
    </citation>
    <scope>NUCLEOTIDE SEQUENCE</scope>
</reference>
<reference evidence="1" key="1">
    <citation type="submission" date="2014-11" db="EMBL/GenBank/DDBJ databases">
        <authorList>
            <person name="Amaro Gonzalez C."/>
        </authorList>
    </citation>
    <scope>NUCLEOTIDE SEQUENCE</scope>
</reference>
<dbReference type="EMBL" id="GBXM01054775">
    <property type="protein sequence ID" value="JAH53802.1"/>
    <property type="molecule type" value="Transcribed_RNA"/>
</dbReference>
<proteinExistence type="predicted"/>
<sequence>MPVLAVASSTVRLIKFNRIIVQENMSSQSERMSFVRCKSVKLPGFSLL</sequence>
<name>A0A0E9TK26_ANGAN</name>
<protein>
    <submittedName>
        <fullName evidence="1">Uncharacterized protein</fullName>
    </submittedName>
</protein>